<gene>
    <name evidence="1" type="ORF">OXX778_LOCUS6316</name>
</gene>
<name>A0A813SJS5_9BILA</name>
<dbReference type="Proteomes" id="UP000663879">
    <property type="component" value="Unassembled WGS sequence"/>
</dbReference>
<evidence type="ECO:0000313" key="2">
    <source>
        <dbReference type="Proteomes" id="UP000663879"/>
    </source>
</evidence>
<dbReference type="EMBL" id="CAJNOC010000739">
    <property type="protein sequence ID" value="CAF0798011.1"/>
    <property type="molecule type" value="Genomic_DNA"/>
</dbReference>
<dbReference type="AlphaFoldDB" id="A0A813SJS5"/>
<accession>A0A813SJS5</accession>
<sequence length="215" mass="24111">MQSNLKNEQTDLFSISLTQQNMSKTLPHSIKNSKTTSNLIDLRSLDDNSHSFTSSSSSSLASISNENYHREIFLSDNQCKYKCQTKIKFYNRPKPQPNKCICKNEKLYNCFHCTSSFPISVRRSKDGEESNYVINTTINESIISTKNENIDNKSESSFSSSISESTVPATPKLNLKPSPIPISSHLIALLTLTNPSNKFIPPPNKSLATLKQNNK</sequence>
<organism evidence="1 2">
    <name type="scientific">Brachionus calyciflorus</name>
    <dbReference type="NCBI Taxonomy" id="104777"/>
    <lineage>
        <taxon>Eukaryota</taxon>
        <taxon>Metazoa</taxon>
        <taxon>Spiralia</taxon>
        <taxon>Gnathifera</taxon>
        <taxon>Rotifera</taxon>
        <taxon>Eurotatoria</taxon>
        <taxon>Monogononta</taxon>
        <taxon>Pseudotrocha</taxon>
        <taxon>Ploima</taxon>
        <taxon>Brachionidae</taxon>
        <taxon>Brachionus</taxon>
    </lineage>
</organism>
<protein>
    <submittedName>
        <fullName evidence="1">Uncharacterized protein</fullName>
    </submittedName>
</protein>
<reference evidence="1" key="1">
    <citation type="submission" date="2021-02" db="EMBL/GenBank/DDBJ databases">
        <authorList>
            <person name="Nowell W R."/>
        </authorList>
    </citation>
    <scope>NUCLEOTIDE SEQUENCE</scope>
    <source>
        <strain evidence="1">Ploen Becks lab</strain>
    </source>
</reference>
<evidence type="ECO:0000313" key="1">
    <source>
        <dbReference type="EMBL" id="CAF0798011.1"/>
    </source>
</evidence>
<comment type="caution">
    <text evidence="1">The sequence shown here is derived from an EMBL/GenBank/DDBJ whole genome shotgun (WGS) entry which is preliminary data.</text>
</comment>
<proteinExistence type="predicted"/>
<keyword evidence="2" id="KW-1185">Reference proteome</keyword>